<feature type="domain" description="SDE2/SF3A3 SAP" evidence="5">
    <location>
        <begin position="3"/>
        <end position="75"/>
    </location>
</feature>
<dbReference type="STRING" id="84645.A0A498LYG3"/>
<dbReference type="Pfam" id="PF16837">
    <property type="entry name" value="SF3A3"/>
    <property type="match status" value="1"/>
</dbReference>
<evidence type="ECO:0000256" key="4">
    <source>
        <dbReference type="ARBA" id="ARBA00023242"/>
    </source>
</evidence>
<evidence type="ECO:0000313" key="8">
    <source>
        <dbReference type="EMBL" id="RXN35816.1"/>
    </source>
</evidence>
<dbReference type="InterPro" id="IPR031774">
    <property type="entry name" value="SF3A3_dom"/>
</dbReference>
<keyword evidence="9" id="KW-1185">Reference proteome</keyword>
<evidence type="ECO:0000256" key="3">
    <source>
        <dbReference type="ARBA" id="ARBA00023187"/>
    </source>
</evidence>
<evidence type="ECO:0000259" key="5">
    <source>
        <dbReference type="Pfam" id="PF13297"/>
    </source>
</evidence>
<protein>
    <submittedName>
        <fullName evidence="7">Splicing factor 3A subunit 3</fullName>
    </submittedName>
</protein>
<evidence type="ECO:0000313" key="9">
    <source>
        <dbReference type="Proteomes" id="UP000290572"/>
    </source>
</evidence>
<comment type="subcellular location">
    <subcellularLocation>
        <location evidence="1">Nucleus</location>
    </subcellularLocation>
</comment>
<dbReference type="GO" id="GO:0005634">
    <property type="term" value="C:nucleus"/>
    <property type="evidence" value="ECO:0007669"/>
    <property type="project" value="UniProtKB-SubCell"/>
</dbReference>
<evidence type="ECO:0000259" key="6">
    <source>
        <dbReference type="Pfam" id="PF16837"/>
    </source>
</evidence>
<gene>
    <name evidence="8" type="ORF">ROHU_014145</name>
    <name evidence="7" type="ORF">ROHU_029612</name>
</gene>
<evidence type="ECO:0000313" key="7">
    <source>
        <dbReference type="EMBL" id="RXN12266.1"/>
    </source>
</evidence>
<dbReference type="Proteomes" id="UP000290572">
    <property type="component" value="Unassembled WGS sequence"/>
</dbReference>
<keyword evidence="4" id="KW-0539">Nucleus</keyword>
<evidence type="ECO:0000256" key="2">
    <source>
        <dbReference type="ARBA" id="ARBA00022664"/>
    </source>
</evidence>
<dbReference type="EMBL" id="QBIY01010563">
    <property type="protein sequence ID" value="RXN35816.1"/>
    <property type="molecule type" value="Genomic_DNA"/>
</dbReference>
<feature type="domain" description="SF3A3" evidence="6">
    <location>
        <begin position="116"/>
        <end position="149"/>
    </location>
</feature>
<dbReference type="GO" id="GO:0008380">
    <property type="term" value="P:RNA splicing"/>
    <property type="evidence" value="ECO:0007669"/>
    <property type="project" value="UniProtKB-KW"/>
</dbReference>
<dbReference type="PANTHER" id="PTHR12786">
    <property type="entry name" value="SPLICING FACTOR SF3A-RELATED"/>
    <property type="match status" value="1"/>
</dbReference>
<comment type="caution">
    <text evidence="7">The sequence shown here is derived from an EMBL/GenBank/DDBJ whole genome shotgun (WGS) entry which is preliminary data.</text>
</comment>
<dbReference type="InterPro" id="IPR025086">
    <property type="entry name" value="SDE2/SF3A3_SAP"/>
</dbReference>
<organism evidence="7 9">
    <name type="scientific">Labeo rohita</name>
    <name type="common">Indian major carp</name>
    <name type="synonym">Cyprinus rohita</name>
    <dbReference type="NCBI Taxonomy" id="84645"/>
    <lineage>
        <taxon>Eukaryota</taxon>
        <taxon>Metazoa</taxon>
        <taxon>Chordata</taxon>
        <taxon>Craniata</taxon>
        <taxon>Vertebrata</taxon>
        <taxon>Euteleostomi</taxon>
        <taxon>Actinopterygii</taxon>
        <taxon>Neopterygii</taxon>
        <taxon>Teleostei</taxon>
        <taxon>Ostariophysi</taxon>
        <taxon>Cypriniformes</taxon>
        <taxon>Cyprinidae</taxon>
        <taxon>Labeoninae</taxon>
        <taxon>Labeonini</taxon>
        <taxon>Labeo</taxon>
    </lineage>
</organism>
<reference evidence="7 9" key="1">
    <citation type="submission" date="2018-03" db="EMBL/GenBank/DDBJ databases">
        <title>Draft genome sequence of Rohu Carp (Labeo rohita).</title>
        <authorList>
            <person name="Das P."/>
            <person name="Kushwaha B."/>
            <person name="Joshi C.G."/>
            <person name="Kumar D."/>
            <person name="Nagpure N.S."/>
            <person name="Sahoo L."/>
            <person name="Das S.P."/>
            <person name="Bit A."/>
            <person name="Patnaik S."/>
            <person name="Meher P.K."/>
            <person name="Jayasankar P."/>
            <person name="Koringa P.G."/>
            <person name="Patel N.V."/>
            <person name="Hinsu A.T."/>
            <person name="Kumar R."/>
            <person name="Pandey M."/>
            <person name="Agarwal S."/>
            <person name="Srivastava S."/>
            <person name="Singh M."/>
            <person name="Iquebal M.A."/>
            <person name="Jaiswal S."/>
            <person name="Angadi U.B."/>
            <person name="Kumar N."/>
            <person name="Raza M."/>
            <person name="Shah T.M."/>
            <person name="Rai A."/>
            <person name="Jena J.K."/>
        </authorList>
    </citation>
    <scope>NUCLEOTIDE SEQUENCE [LARGE SCALE GENOMIC DNA]</scope>
    <source>
        <strain evidence="7">DASCIFA01</strain>
        <tissue evidence="7">Testis</tissue>
    </source>
</reference>
<sequence length="183" mass="20969">MQQQKEMSSAHAGAHLDLSAFSSWEELASLGLDRLMSALMALGLKCGGTLEERAQRLFSTKGKSLKSLDPSLFAKNPKAKRPKKVQINSQATEICVPMSEEFEELMKAKDNPNLVEFTDEEGYGRYLDLHDCYLKYMNLKGVEKLEYLQEYTDRVKPLLDQNELYGKIWAEFEKKWESEMFPG</sequence>
<evidence type="ECO:0000256" key="1">
    <source>
        <dbReference type="ARBA" id="ARBA00004123"/>
    </source>
</evidence>
<proteinExistence type="predicted"/>
<accession>A0A498LYG3</accession>
<dbReference type="PANTHER" id="PTHR12786:SF1">
    <property type="entry name" value="SPLICING REGULATOR SDE2"/>
    <property type="match status" value="1"/>
</dbReference>
<keyword evidence="2" id="KW-0507">mRNA processing</keyword>
<dbReference type="AlphaFoldDB" id="A0A498LYG3"/>
<dbReference type="EMBL" id="QBIY01013072">
    <property type="protein sequence ID" value="RXN12266.1"/>
    <property type="molecule type" value="Genomic_DNA"/>
</dbReference>
<dbReference type="Pfam" id="PF13297">
    <property type="entry name" value="SDE2_2C"/>
    <property type="match status" value="1"/>
</dbReference>
<keyword evidence="3" id="KW-0508">mRNA splicing</keyword>
<name>A0A498LYG3_LABRO</name>
<dbReference type="InterPro" id="IPR051421">
    <property type="entry name" value="RNA_Proc_DNA_Dmg_Regulator"/>
</dbReference>
<dbReference type="GO" id="GO:0006397">
    <property type="term" value="P:mRNA processing"/>
    <property type="evidence" value="ECO:0007669"/>
    <property type="project" value="UniProtKB-KW"/>
</dbReference>